<organism evidence="7 8">
    <name type="scientific">Cellulomonas oligotrophica</name>
    <dbReference type="NCBI Taxonomy" id="931536"/>
    <lineage>
        <taxon>Bacteria</taxon>
        <taxon>Bacillati</taxon>
        <taxon>Actinomycetota</taxon>
        <taxon>Actinomycetes</taxon>
        <taxon>Micrococcales</taxon>
        <taxon>Cellulomonadaceae</taxon>
        <taxon>Cellulomonas</taxon>
    </lineage>
</organism>
<dbReference type="InterPro" id="IPR013783">
    <property type="entry name" value="Ig-like_fold"/>
</dbReference>
<keyword evidence="4" id="KW-0812">Transmembrane</keyword>
<feature type="transmembrane region" description="Helical" evidence="4">
    <location>
        <begin position="726"/>
        <end position="748"/>
    </location>
</feature>
<dbReference type="InterPro" id="IPR003961">
    <property type="entry name" value="FN3_dom"/>
</dbReference>
<dbReference type="SUPFAM" id="SSF49265">
    <property type="entry name" value="Fibronectin type III"/>
    <property type="match status" value="1"/>
</dbReference>
<evidence type="ECO:0000313" key="8">
    <source>
        <dbReference type="Proteomes" id="UP000577956"/>
    </source>
</evidence>
<dbReference type="PANTHER" id="PTHR46708:SF2">
    <property type="entry name" value="FIBRONECTIN TYPE-III DOMAIN-CONTAINING PROTEIN"/>
    <property type="match status" value="1"/>
</dbReference>
<keyword evidence="9" id="KW-1185">Reference proteome</keyword>
<evidence type="ECO:0000313" key="6">
    <source>
        <dbReference type="EMBL" id="GIG31133.1"/>
    </source>
</evidence>
<dbReference type="GO" id="GO:0016798">
    <property type="term" value="F:hydrolase activity, acting on glycosyl bonds"/>
    <property type="evidence" value="ECO:0007669"/>
    <property type="project" value="UniProtKB-KW"/>
</dbReference>
<reference evidence="7 8" key="1">
    <citation type="submission" date="2020-07" db="EMBL/GenBank/DDBJ databases">
        <title>Sequencing the genomes of 1000 actinobacteria strains.</title>
        <authorList>
            <person name="Klenk H.-P."/>
        </authorList>
    </citation>
    <scope>NUCLEOTIDE SEQUENCE [LARGE SCALE GENOMIC DNA]</scope>
    <source>
        <strain evidence="7 8">DSM 24482</strain>
    </source>
</reference>
<dbReference type="SMART" id="SM00060">
    <property type="entry name" value="FN3"/>
    <property type="match status" value="1"/>
</dbReference>
<dbReference type="GO" id="GO:0000272">
    <property type="term" value="P:polysaccharide catabolic process"/>
    <property type="evidence" value="ECO:0007669"/>
    <property type="project" value="UniProtKB-KW"/>
</dbReference>
<dbReference type="Gene3D" id="2.60.40.10">
    <property type="entry name" value="Immunoglobulins"/>
    <property type="match status" value="1"/>
</dbReference>
<evidence type="ECO:0000313" key="7">
    <source>
        <dbReference type="EMBL" id="NYD85860.1"/>
    </source>
</evidence>
<accession>A0A7Y9FEP6</accession>
<evidence type="ECO:0000256" key="4">
    <source>
        <dbReference type="SAM" id="Phobius"/>
    </source>
</evidence>
<evidence type="ECO:0000313" key="9">
    <source>
        <dbReference type="Proteomes" id="UP000618382"/>
    </source>
</evidence>
<keyword evidence="2" id="KW-0378">Hydrolase</keyword>
<gene>
    <name evidence="7" type="ORF">BKA21_001409</name>
    <name evidence="6" type="ORF">Col01nite_02920</name>
</gene>
<dbReference type="Proteomes" id="UP000577956">
    <property type="component" value="Unassembled WGS sequence"/>
</dbReference>
<evidence type="ECO:0000259" key="5">
    <source>
        <dbReference type="PROSITE" id="PS50853"/>
    </source>
</evidence>
<keyword evidence="1" id="KW-0677">Repeat</keyword>
<dbReference type="AlphaFoldDB" id="A0A7Y9FEP6"/>
<keyword evidence="4" id="KW-0472">Membrane</keyword>
<dbReference type="EMBL" id="BONN01000001">
    <property type="protein sequence ID" value="GIG31133.1"/>
    <property type="molecule type" value="Genomic_DNA"/>
</dbReference>
<evidence type="ECO:0000256" key="1">
    <source>
        <dbReference type="ARBA" id="ARBA00022737"/>
    </source>
</evidence>
<dbReference type="PANTHER" id="PTHR46708">
    <property type="entry name" value="TENASCIN"/>
    <property type="match status" value="1"/>
</dbReference>
<dbReference type="InterPro" id="IPR050991">
    <property type="entry name" value="ECM_Regulatory_Proteins"/>
</dbReference>
<name>A0A7Y9FEP6_9CELL</name>
<dbReference type="PROSITE" id="PS50853">
    <property type="entry name" value="FN3"/>
    <property type="match status" value="1"/>
</dbReference>
<evidence type="ECO:0000256" key="2">
    <source>
        <dbReference type="ARBA" id="ARBA00023295"/>
    </source>
</evidence>
<evidence type="ECO:0000256" key="3">
    <source>
        <dbReference type="ARBA" id="ARBA00023326"/>
    </source>
</evidence>
<keyword evidence="4" id="KW-1133">Transmembrane helix</keyword>
<sequence length="757" mass="75363">MPAEPRPSAAPRARAGALRRLTGAVAVVVLAVLAALVPTAAHASTAGGTSRGTAVPLPVADLDSSFTASNAGVTSSAGTDGQSWYNVTWYSWTPAEDVRVFIRATSVSPSGWDNTLEVWSGGSQLAQNDDFYGLDASLTVNLQGGTTYQIGLGGFRSSSKGTVEMRFATRVPSPPLDVQATRGSGSATVSWSTPTDVAGGVTQYRVLCTPEGGSQTTCGTLNGTPPQTSTVVSGLQNGTSYTFHVLAANVIGDSDPSAPVTDVVPQAPSTTSITLDPSAPVSGEPFDVHVHVAAGGTPVTGTVDVTVGGTSYDDVALTDGAGVVPGVARLAGDVHVAATYGGSDGVTASSASLDVTVAKRTQTVTVDALPGDLVYAGEPVQLHGTSSAELPLTYTAAGSCSVRGDLLDLVDVGTCTVTASQAGDAQTLPAEATTTTEVGRRSQAVTFGELPALVYGQASVAVTGSSSVGLPVVLTGTGACTVTDGRLVVTDVGACTVTATQDGDARTAPASAVVRVGDVARRAQTVTIASFPAPTLGQPTPDVVARSQYDLPVTLEAAGACVIEDGALVAISAGECTVTATSVGDRLTLPATASVTVQVSGPPGDVDATLDGTLGERAAGAEVSARGVGLLPGSILTLTVYSTPQVIGTAVVGADGTAVVSGALPPGLETGAHRLVATGTAFDGTPAEFVLTFTLAADGSFVQIADTRLPRPASGTPLAETGVGDALAPTFALGGVWVLLGAALLLVARRRGARTAR</sequence>
<dbReference type="Pfam" id="PF00041">
    <property type="entry name" value="fn3"/>
    <property type="match status" value="1"/>
</dbReference>
<keyword evidence="3" id="KW-0624">Polysaccharide degradation</keyword>
<keyword evidence="2" id="KW-0326">Glycosidase</keyword>
<dbReference type="RefSeq" id="WP_140457596.1">
    <property type="nucleotide sequence ID" value="NZ_BAABFI010000002.1"/>
</dbReference>
<proteinExistence type="predicted"/>
<keyword evidence="3" id="KW-0119">Carbohydrate metabolism</keyword>
<dbReference type="EMBL" id="JACCBK010000001">
    <property type="protein sequence ID" value="NYD85860.1"/>
    <property type="molecule type" value="Genomic_DNA"/>
</dbReference>
<dbReference type="Proteomes" id="UP000618382">
    <property type="component" value="Unassembled WGS sequence"/>
</dbReference>
<reference evidence="6 9" key="2">
    <citation type="submission" date="2021-01" db="EMBL/GenBank/DDBJ databases">
        <title>Whole genome shotgun sequence of Cellulomonas oligotrophica NBRC 109435.</title>
        <authorList>
            <person name="Komaki H."/>
            <person name="Tamura T."/>
        </authorList>
    </citation>
    <scope>NUCLEOTIDE SEQUENCE [LARGE SCALE GENOMIC DNA]</scope>
    <source>
        <strain evidence="6 9">NBRC 109435</strain>
    </source>
</reference>
<protein>
    <recommendedName>
        <fullName evidence="5">Fibronectin type-III domain-containing protein</fullName>
    </recommendedName>
</protein>
<dbReference type="CDD" id="cd00063">
    <property type="entry name" value="FN3"/>
    <property type="match status" value="1"/>
</dbReference>
<feature type="domain" description="Fibronectin type-III" evidence="5">
    <location>
        <begin position="171"/>
        <end position="267"/>
    </location>
</feature>
<dbReference type="InterPro" id="IPR036116">
    <property type="entry name" value="FN3_sf"/>
</dbReference>
<comment type="caution">
    <text evidence="7">The sequence shown here is derived from an EMBL/GenBank/DDBJ whole genome shotgun (WGS) entry which is preliminary data.</text>
</comment>